<evidence type="ECO:0000259" key="10">
    <source>
        <dbReference type="PROSITE" id="PS50850"/>
    </source>
</evidence>
<dbReference type="GO" id="GO:0016020">
    <property type="term" value="C:membrane"/>
    <property type="evidence" value="ECO:0007669"/>
    <property type="project" value="UniProtKB-SubCell"/>
</dbReference>
<dbReference type="InterPro" id="IPR020846">
    <property type="entry name" value="MFS_dom"/>
</dbReference>
<protein>
    <recommendedName>
        <fullName evidence="10">Major facilitator superfamily (MFS) profile domain-containing protein</fullName>
    </recommendedName>
</protein>
<sequence>MPESPFYFIMKNRIQEAQSSLQKLRAWKTVEAELDSLVSDVTRQMCERGRFSDLVTIKSNKMAVIVMAILRFLQQFSGVSSFTFYAQILFIEATDAIPQQWAAMLMMVIQAIFTLLAVLIVDVVGRKPLILTSIGGCCLTLIFNGVFFTIRDLSLLDVSHLGVLPLVGLILFIAFFALGLGGAVNLLLGELFPTNVKAKAACLKNMIFEIGMFVSTKFYQYMADEYSLVVPFFVFAACQFVGFLPCLKYVPQTRNKTLEQIQQELKREHRGVNHLLYKKKYLQISLDTMQSAFVLFLLVVSCAAVKLPPNFQKCNRKQPDLKECVFKAAQNGISQLTRAYDEVKIINVHPFELPALTIGAGKGPVAVDQKFKNCKLDGFHLMKLDDFEFDLEGKKVMIVGTFPEVTMKCEYELDGKILLVPIQGTGPSTIVLKNVKAKGVFPYEEFKKKDKTFVKFVSSSLTIDPELVSFNFENLFNGDKKLGDNVNQVLNDNWKEVFDDVIQDYIEVFNQILISVFNNLFSKVSLEDAFD</sequence>
<evidence type="ECO:0000256" key="4">
    <source>
        <dbReference type="ARBA" id="ARBA00022989"/>
    </source>
</evidence>
<evidence type="ECO:0000256" key="5">
    <source>
        <dbReference type="ARBA" id="ARBA00023108"/>
    </source>
</evidence>
<keyword evidence="3" id="KW-0732">Signal</keyword>
<dbReference type="InterPro" id="IPR003663">
    <property type="entry name" value="Sugar/inositol_transpt"/>
</dbReference>
<feature type="domain" description="Major facilitator superfamily (MFS) profile" evidence="10">
    <location>
        <begin position="1"/>
        <end position="254"/>
    </location>
</feature>
<dbReference type="PANTHER" id="PTHR11008">
    <property type="entry name" value="PROTEIN TAKEOUT-LIKE PROTEIN"/>
    <property type="match status" value="1"/>
</dbReference>
<reference evidence="11" key="1">
    <citation type="journal article" date="2020" name="J Insects Food Feed">
        <title>The yellow mealworm (Tenebrio molitor) genome: a resource for the emerging insects as food and feed industry.</title>
        <authorList>
            <person name="Eriksson T."/>
            <person name="Andere A."/>
            <person name="Kelstrup H."/>
            <person name="Emery V."/>
            <person name="Picard C."/>
        </authorList>
    </citation>
    <scope>NUCLEOTIDE SEQUENCE</scope>
    <source>
        <strain evidence="11">Stoneville</strain>
        <tissue evidence="11">Whole head</tissue>
    </source>
</reference>
<dbReference type="InterPro" id="IPR005829">
    <property type="entry name" value="Sugar_transporter_CS"/>
</dbReference>
<dbReference type="InterPro" id="IPR010562">
    <property type="entry name" value="Haemolymph_juvenile_hormone-bd"/>
</dbReference>
<keyword evidence="6 9" id="KW-0472">Membrane</keyword>
<feature type="transmembrane region" description="Helical" evidence="9">
    <location>
        <begin position="200"/>
        <end position="220"/>
    </location>
</feature>
<feature type="transmembrane region" description="Helical" evidence="9">
    <location>
        <begin position="101"/>
        <end position="121"/>
    </location>
</feature>
<dbReference type="PROSITE" id="PS50850">
    <property type="entry name" value="MFS"/>
    <property type="match status" value="1"/>
</dbReference>
<evidence type="ECO:0000313" key="11">
    <source>
        <dbReference type="EMBL" id="KAH0818444.1"/>
    </source>
</evidence>
<feature type="transmembrane region" description="Helical" evidence="9">
    <location>
        <begin position="226"/>
        <end position="247"/>
    </location>
</feature>
<organism evidence="11 12">
    <name type="scientific">Tenebrio molitor</name>
    <name type="common">Yellow mealworm beetle</name>
    <dbReference type="NCBI Taxonomy" id="7067"/>
    <lineage>
        <taxon>Eukaryota</taxon>
        <taxon>Metazoa</taxon>
        <taxon>Ecdysozoa</taxon>
        <taxon>Arthropoda</taxon>
        <taxon>Hexapoda</taxon>
        <taxon>Insecta</taxon>
        <taxon>Pterygota</taxon>
        <taxon>Neoptera</taxon>
        <taxon>Endopterygota</taxon>
        <taxon>Coleoptera</taxon>
        <taxon>Polyphaga</taxon>
        <taxon>Cucujiformia</taxon>
        <taxon>Tenebrionidae</taxon>
        <taxon>Tenebrio</taxon>
    </lineage>
</organism>
<dbReference type="InterPro" id="IPR036259">
    <property type="entry name" value="MFS_trans_sf"/>
</dbReference>
<keyword evidence="2 9" id="KW-0812">Transmembrane</keyword>
<gene>
    <name evidence="11" type="ORF">GEV33_004348</name>
</gene>
<dbReference type="Pfam" id="PF06585">
    <property type="entry name" value="JHBP"/>
    <property type="match status" value="1"/>
</dbReference>
<dbReference type="InterPro" id="IPR005828">
    <property type="entry name" value="MFS_sugar_transport-like"/>
</dbReference>
<accession>A0A8J6HPI7</accession>
<dbReference type="EMBL" id="JABDTM020017668">
    <property type="protein sequence ID" value="KAH0818444.1"/>
    <property type="molecule type" value="Genomic_DNA"/>
</dbReference>
<proteinExistence type="inferred from homology"/>
<dbReference type="SMART" id="SM00700">
    <property type="entry name" value="JHBP"/>
    <property type="match status" value="1"/>
</dbReference>
<dbReference type="AlphaFoldDB" id="A0A8J6HPI7"/>
<evidence type="ECO:0000313" key="12">
    <source>
        <dbReference type="Proteomes" id="UP000719412"/>
    </source>
</evidence>
<dbReference type="Gene3D" id="3.15.10.30">
    <property type="entry name" value="Haemolymph juvenile hormone binding protein"/>
    <property type="match status" value="1"/>
</dbReference>
<dbReference type="SUPFAM" id="SSF103473">
    <property type="entry name" value="MFS general substrate transporter"/>
    <property type="match status" value="1"/>
</dbReference>
<evidence type="ECO:0000256" key="1">
    <source>
        <dbReference type="ARBA" id="ARBA00004141"/>
    </source>
</evidence>
<name>A0A8J6HPI7_TENMO</name>
<keyword evidence="12" id="KW-1185">Reference proteome</keyword>
<feature type="transmembrane region" description="Helical" evidence="9">
    <location>
        <begin position="128"/>
        <end position="150"/>
    </location>
</feature>
<evidence type="ECO:0000256" key="6">
    <source>
        <dbReference type="ARBA" id="ARBA00023136"/>
    </source>
</evidence>
<dbReference type="PANTHER" id="PTHR11008:SF32">
    <property type="entry name" value="CIRCADIAN CLOCK-CONTROLLED PROTEIN DAYWAKE-RELATED"/>
    <property type="match status" value="1"/>
</dbReference>
<comment type="similarity">
    <text evidence="8">Belongs to the TO family.</text>
</comment>
<evidence type="ECO:0000256" key="7">
    <source>
        <dbReference type="ARBA" id="ARBA00023180"/>
    </source>
</evidence>
<evidence type="ECO:0000256" key="3">
    <source>
        <dbReference type="ARBA" id="ARBA00022729"/>
    </source>
</evidence>
<evidence type="ECO:0000256" key="8">
    <source>
        <dbReference type="ARBA" id="ARBA00060902"/>
    </source>
</evidence>
<dbReference type="GO" id="GO:0007623">
    <property type="term" value="P:circadian rhythm"/>
    <property type="evidence" value="ECO:0007669"/>
    <property type="project" value="UniProtKB-ARBA"/>
</dbReference>
<reference evidence="11" key="2">
    <citation type="submission" date="2021-08" db="EMBL/GenBank/DDBJ databases">
        <authorList>
            <person name="Eriksson T."/>
        </authorList>
    </citation>
    <scope>NUCLEOTIDE SEQUENCE</scope>
    <source>
        <strain evidence="11">Stoneville</strain>
        <tissue evidence="11">Whole head</tissue>
    </source>
</reference>
<dbReference type="Proteomes" id="UP000719412">
    <property type="component" value="Unassembled WGS sequence"/>
</dbReference>
<dbReference type="InterPro" id="IPR038606">
    <property type="entry name" value="To_sf"/>
</dbReference>
<dbReference type="GO" id="GO:0005615">
    <property type="term" value="C:extracellular space"/>
    <property type="evidence" value="ECO:0007669"/>
    <property type="project" value="TreeGrafter"/>
</dbReference>
<comment type="subcellular location">
    <subcellularLocation>
        <location evidence="1">Membrane</location>
        <topology evidence="1">Multi-pass membrane protein</topology>
    </subcellularLocation>
</comment>
<feature type="transmembrane region" description="Helical" evidence="9">
    <location>
        <begin position="68"/>
        <end position="89"/>
    </location>
</feature>
<keyword evidence="5" id="KW-0090">Biological rhythms</keyword>
<dbReference type="FunFam" id="3.15.10.30:FF:000001">
    <property type="entry name" value="Takeout-like protein 1"/>
    <property type="match status" value="1"/>
</dbReference>
<dbReference type="Pfam" id="PF00083">
    <property type="entry name" value="Sugar_tr"/>
    <property type="match status" value="1"/>
</dbReference>
<dbReference type="Gene3D" id="1.20.1250.20">
    <property type="entry name" value="MFS general substrate transporter like domains"/>
    <property type="match status" value="1"/>
</dbReference>
<keyword evidence="4 9" id="KW-1133">Transmembrane helix</keyword>
<dbReference type="GO" id="GO:0022857">
    <property type="term" value="F:transmembrane transporter activity"/>
    <property type="evidence" value="ECO:0007669"/>
    <property type="project" value="InterPro"/>
</dbReference>
<evidence type="ECO:0000256" key="2">
    <source>
        <dbReference type="ARBA" id="ARBA00022692"/>
    </source>
</evidence>
<dbReference type="PRINTS" id="PR00171">
    <property type="entry name" value="SUGRTRNSPORT"/>
</dbReference>
<comment type="caution">
    <text evidence="11">The sequence shown here is derived from an EMBL/GenBank/DDBJ whole genome shotgun (WGS) entry which is preliminary data.</text>
</comment>
<evidence type="ECO:0000256" key="9">
    <source>
        <dbReference type="SAM" id="Phobius"/>
    </source>
</evidence>
<feature type="transmembrane region" description="Helical" evidence="9">
    <location>
        <begin position="162"/>
        <end position="188"/>
    </location>
</feature>
<keyword evidence="7" id="KW-0325">Glycoprotein</keyword>
<dbReference type="PROSITE" id="PS00216">
    <property type="entry name" value="SUGAR_TRANSPORT_1"/>
    <property type="match status" value="1"/>
</dbReference>